<feature type="region of interest" description="Disordered" evidence="1">
    <location>
        <begin position="267"/>
        <end position="315"/>
    </location>
</feature>
<gene>
    <name evidence="3 4" type="primary">LOC115753741</name>
</gene>
<sequence>MLLRSTSAPILRPSSCIHRTSSEPEFTFRIPTSRPFSVNLSSSSALSDMEEKKMSMTSSANDARELLKPKKRLSWKGSSLILTQEPKDGEQEEEEERYGADQVCDEALPFQSVWSCSGLSEELVDEKCSVLVGGGTGSGGGGGGDGGRDGCGGWGQGSESLDGYYQRMIKAHPGDALLLGNYARFLKEVQRDAEKAEEYCERAILAKRSDEPKDGDGDVLSLYGDLIWTTHKDGPRARSYFDQAVRSAPGDCYVLASYARFLWDAGEEEGDDDAGGGGRDPDREAEEEEGFNTSETCLSNCSTDHPRTNSNLNAA</sequence>
<dbReference type="OrthoDB" id="439046at2759"/>
<dbReference type="RefSeq" id="XP_048133605.1">
    <property type="nucleotide sequence ID" value="XM_048277648.1"/>
</dbReference>
<dbReference type="Proteomes" id="UP000827889">
    <property type="component" value="Chromosome 4"/>
</dbReference>
<dbReference type="KEGG" id="rarg:115753741"/>
<keyword evidence="2" id="KW-1185">Reference proteome</keyword>
<organism evidence="2 3">
    <name type="scientific">Rhodamnia argentea</name>
    <dbReference type="NCBI Taxonomy" id="178133"/>
    <lineage>
        <taxon>Eukaryota</taxon>
        <taxon>Viridiplantae</taxon>
        <taxon>Streptophyta</taxon>
        <taxon>Embryophyta</taxon>
        <taxon>Tracheophyta</taxon>
        <taxon>Spermatophyta</taxon>
        <taxon>Magnoliopsida</taxon>
        <taxon>eudicotyledons</taxon>
        <taxon>Gunneridae</taxon>
        <taxon>Pentapetalae</taxon>
        <taxon>rosids</taxon>
        <taxon>malvids</taxon>
        <taxon>Myrtales</taxon>
        <taxon>Myrtaceae</taxon>
        <taxon>Myrtoideae</taxon>
        <taxon>Myrteae</taxon>
        <taxon>Australasian group</taxon>
        <taxon>Rhodamnia</taxon>
    </lineage>
</organism>
<evidence type="ECO:0000256" key="1">
    <source>
        <dbReference type="SAM" id="MobiDB-lite"/>
    </source>
</evidence>
<feature type="compositionally biased region" description="Polar residues" evidence="1">
    <location>
        <begin position="291"/>
        <end position="315"/>
    </location>
</feature>
<dbReference type="GeneID" id="115753741"/>
<name>A0A8B8QQ21_9MYRT</name>
<dbReference type="Gene3D" id="1.25.40.10">
    <property type="entry name" value="Tetratricopeptide repeat domain"/>
    <property type="match status" value="1"/>
</dbReference>
<dbReference type="PANTHER" id="PTHR26312">
    <property type="entry name" value="TETRATRICOPEPTIDE REPEAT PROTEIN 5"/>
    <property type="match status" value="1"/>
</dbReference>
<evidence type="ECO:0000313" key="4">
    <source>
        <dbReference type="RefSeq" id="XP_048133605.1"/>
    </source>
</evidence>
<feature type="region of interest" description="Disordered" evidence="1">
    <location>
        <begin position="78"/>
        <end position="98"/>
    </location>
</feature>
<dbReference type="InterPro" id="IPR011990">
    <property type="entry name" value="TPR-like_helical_dom_sf"/>
</dbReference>
<dbReference type="RefSeq" id="XP_030548372.1">
    <property type="nucleotide sequence ID" value="XM_030692512.1"/>
</dbReference>
<proteinExistence type="predicted"/>
<evidence type="ECO:0000313" key="3">
    <source>
        <dbReference type="RefSeq" id="XP_030548372.1"/>
    </source>
</evidence>
<reference evidence="3" key="1">
    <citation type="submission" date="2025-04" db="UniProtKB">
        <authorList>
            <consortium name="RefSeq"/>
        </authorList>
    </citation>
    <scope>IDENTIFICATION</scope>
    <source>
        <tissue evidence="4">Leaf</tissue>
    </source>
</reference>
<evidence type="ECO:0000313" key="2">
    <source>
        <dbReference type="Proteomes" id="UP000827889"/>
    </source>
</evidence>
<accession>A0A8B8QQ21</accession>
<protein>
    <submittedName>
        <fullName evidence="3 4">Uncharacterized protein LOC115753741 isoform X1</fullName>
    </submittedName>
</protein>
<dbReference type="SUPFAM" id="SSF48452">
    <property type="entry name" value="TPR-like"/>
    <property type="match status" value="1"/>
</dbReference>
<dbReference type="PANTHER" id="PTHR26312:SF227">
    <property type="entry name" value="TETRATRICOPEPTIDE REPEAT (TPR)-LIKE SUPERFAMILY PROTEIN"/>
    <property type="match status" value="1"/>
</dbReference>
<dbReference type="AlphaFoldDB" id="A0A8B8QQ21"/>